<dbReference type="InterPro" id="IPR008927">
    <property type="entry name" value="6-PGluconate_DH-like_C_sf"/>
</dbReference>
<comment type="pathway">
    <text evidence="1">Nucleotide-sugar biosynthesis; UDP-alpha-D-glucuronate biosynthesis; UDP-alpha-D-glucuronate from UDP-alpha-D-glucose: step 1/1.</text>
</comment>
<dbReference type="SUPFAM" id="SSF48179">
    <property type="entry name" value="6-phosphogluconate dehydrogenase C-terminal domain-like"/>
    <property type="match status" value="1"/>
</dbReference>
<evidence type="ECO:0000256" key="9">
    <source>
        <dbReference type="PIRSR" id="PIRSR500134-2"/>
    </source>
</evidence>
<evidence type="ECO:0000256" key="3">
    <source>
        <dbReference type="ARBA" id="ARBA00012954"/>
    </source>
</evidence>
<feature type="binding site" evidence="10">
    <location>
        <position position="15"/>
    </location>
    <ligand>
        <name>NAD(+)</name>
        <dbReference type="ChEBI" id="CHEBI:57540"/>
    </ligand>
</feature>
<dbReference type="Gene3D" id="3.40.630.150">
    <property type="entry name" value="Malonyl-CoA decarboxylase, catalytic domain"/>
    <property type="match status" value="1"/>
</dbReference>
<dbReference type="InterPro" id="IPR014027">
    <property type="entry name" value="UDP-Glc/GDP-Man_DH_C"/>
</dbReference>
<reference evidence="12" key="1">
    <citation type="submission" date="2021-02" db="EMBL/GenBank/DDBJ databases">
        <authorList>
            <person name="Nowell W R."/>
        </authorList>
    </citation>
    <scope>NUCLEOTIDE SEQUENCE</scope>
</reference>
<gene>
    <name evidence="12" type="ORF">BYL167_LOCUS31359</name>
</gene>
<dbReference type="Pfam" id="PF03720">
    <property type="entry name" value="UDPG_MGDP_dh_C"/>
    <property type="match status" value="1"/>
</dbReference>
<dbReference type="Proteomes" id="UP000681967">
    <property type="component" value="Unassembled WGS sequence"/>
</dbReference>
<dbReference type="Pfam" id="PF00984">
    <property type="entry name" value="UDPG_MGDP_dh"/>
    <property type="match status" value="1"/>
</dbReference>
<dbReference type="PANTHER" id="PTHR11374:SF3">
    <property type="entry name" value="UDP-GLUCOSE 6-DEHYDROGENASE"/>
    <property type="match status" value="1"/>
</dbReference>
<feature type="binding site" evidence="10">
    <location>
        <position position="203"/>
    </location>
    <ligand>
        <name>NAD(+)</name>
        <dbReference type="ChEBI" id="CHEBI:57540"/>
    </ligand>
</feature>
<feature type="non-terminal residue" evidence="12">
    <location>
        <position position="530"/>
    </location>
</feature>
<evidence type="ECO:0000256" key="7">
    <source>
        <dbReference type="ARBA" id="ARBA00047473"/>
    </source>
</evidence>
<dbReference type="InterPro" id="IPR036291">
    <property type="entry name" value="NAD(P)-bd_dom_sf"/>
</dbReference>
<dbReference type="Pfam" id="PF05292">
    <property type="entry name" value="MCD"/>
    <property type="match status" value="1"/>
</dbReference>
<dbReference type="EMBL" id="CAJOBH010054891">
    <property type="protein sequence ID" value="CAF4396734.1"/>
    <property type="molecule type" value="Genomic_DNA"/>
</dbReference>
<comment type="caution">
    <text evidence="12">The sequence shown here is derived from an EMBL/GenBank/DDBJ whole genome shotgun (WGS) entry which is preliminary data.</text>
</comment>
<feature type="binding site" evidence="10">
    <location>
        <position position="55"/>
    </location>
    <ligand>
        <name>NAD(+)</name>
        <dbReference type="ChEBI" id="CHEBI:57540"/>
    </ligand>
</feature>
<dbReference type="InterPro" id="IPR035372">
    <property type="entry name" value="MCD_N"/>
</dbReference>
<dbReference type="PIRSF" id="PIRSF500134">
    <property type="entry name" value="UDPglc_DH_bac"/>
    <property type="match status" value="1"/>
</dbReference>
<evidence type="ECO:0000256" key="5">
    <source>
        <dbReference type="ARBA" id="ARBA00023002"/>
    </source>
</evidence>
<feature type="non-terminal residue" evidence="12">
    <location>
        <position position="1"/>
    </location>
</feature>
<protein>
    <recommendedName>
        <fullName evidence="4">UDP-glucose 6-dehydrogenase</fullName>
        <ecNumber evidence="3">1.1.1.22</ecNumber>
    </recommendedName>
</protein>
<evidence type="ECO:0000256" key="2">
    <source>
        <dbReference type="ARBA" id="ARBA00006601"/>
    </source>
</evidence>
<evidence type="ECO:0000259" key="11">
    <source>
        <dbReference type="SMART" id="SM00984"/>
    </source>
</evidence>
<dbReference type="Gene3D" id="1.20.140.90">
    <property type="entry name" value="Malonyl-CoA decarboxylase, oligemerization domain"/>
    <property type="match status" value="1"/>
</dbReference>
<dbReference type="SUPFAM" id="SSF52413">
    <property type="entry name" value="UDP-glucose/GDP-mannose dehydrogenase C-terminal domain"/>
    <property type="match status" value="1"/>
</dbReference>
<comment type="catalytic activity">
    <reaction evidence="7">
        <text>UDP-alpha-D-glucose + 2 NAD(+) + H2O = UDP-alpha-D-glucuronate + 2 NADH + 3 H(+)</text>
        <dbReference type="Rhea" id="RHEA:23596"/>
        <dbReference type="ChEBI" id="CHEBI:15377"/>
        <dbReference type="ChEBI" id="CHEBI:15378"/>
        <dbReference type="ChEBI" id="CHEBI:57540"/>
        <dbReference type="ChEBI" id="CHEBI:57945"/>
        <dbReference type="ChEBI" id="CHEBI:58052"/>
        <dbReference type="ChEBI" id="CHEBI:58885"/>
        <dbReference type="EC" id="1.1.1.22"/>
    </reaction>
</comment>
<dbReference type="PANTHER" id="PTHR11374">
    <property type="entry name" value="UDP-GLUCOSE DEHYDROGENASE/UDP-MANNAC DEHYDROGENASE"/>
    <property type="match status" value="1"/>
</dbReference>
<dbReference type="GO" id="GO:0005634">
    <property type="term" value="C:nucleus"/>
    <property type="evidence" value="ECO:0007669"/>
    <property type="project" value="TreeGrafter"/>
</dbReference>
<dbReference type="GO" id="GO:0006633">
    <property type="term" value="P:fatty acid biosynthetic process"/>
    <property type="evidence" value="ECO:0007669"/>
    <property type="project" value="InterPro"/>
</dbReference>
<dbReference type="Pfam" id="PF17408">
    <property type="entry name" value="MCD_N"/>
    <property type="match status" value="1"/>
</dbReference>
<dbReference type="GO" id="GO:0000271">
    <property type="term" value="P:polysaccharide biosynthetic process"/>
    <property type="evidence" value="ECO:0007669"/>
    <property type="project" value="InterPro"/>
</dbReference>
<dbReference type="GO" id="GO:0051287">
    <property type="term" value="F:NAD binding"/>
    <property type="evidence" value="ECO:0007669"/>
    <property type="project" value="InterPro"/>
</dbReference>
<feature type="binding site" evidence="9">
    <location>
        <begin position="189"/>
        <end position="193"/>
    </location>
    <ligand>
        <name>substrate</name>
    </ligand>
</feature>
<evidence type="ECO:0000313" key="13">
    <source>
        <dbReference type="Proteomes" id="UP000681967"/>
    </source>
</evidence>
<dbReference type="InterPro" id="IPR036220">
    <property type="entry name" value="UDP-Glc/GDP-Man_DH_C_sf"/>
</dbReference>
<dbReference type="InterPro" id="IPR028356">
    <property type="entry name" value="UDPglc_DH_euk"/>
</dbReference>
<dbReference type="GO" id="GO:0003979">
    <property type="term" value="F:UDP-glucose 6-dehydrogenase activity"/>
    <property type="evidence" value="ECO:0007669"/>
    <property type="project" value="UniProtKB-EC"/>
</dbReference>
<dbReference type="PIRSF" id="PIRSF000124">
    <property type="entry name" value="UDPglc_GDPman_dh"/>
    <property type="match status" value="1"/>
</dbReference>
<evidence type="ECO:0000256" key="6">
    <source>
        <dbReference type="ARBA" id="ARBA00023027"/>
    </source>
</evidence>
<comment type="similarity">
    <text evidence="2">Belongs to the UDP-glucose/GDP-mannose dehydrogenase family.</text>
</comment>
<dbReference type="SUPFAM" id="SSF51735">
    <property type="entry name" value="NAD(P)-binding Rossmann-fold domains"/>
    <property type="match status" value="1"/>
</dbReference>
<dbReference type="Pfam" id="PF03721">
    <property type="entry name" value="UDPG_MGDP_dh_N"/>
    <property type="match status" value="1"/>
</dbReference>
<feature type="binding site" evidence="9">
    <location>
        <position position="144"/>
    </location>
    <ligand>
        <name>substrate</name>
    </ligand>
</feature>
<evidence type="ECO:0000256" key="10">
    <source>
        <dbReference type="PIRSR" id="PIRSR500134-3"/>
    </source>
</evidence>
<dbReference type="GO" id="GO:0006024">
    <property type="term" value="P:glycosaminoglycan biosynthetic process"/>
    <property type="evidence" value="ECO:0007669"/>
    <property type="project" value="TreeGrafter"/>
</dbReference>
<keyword evidence="6 10" id="KW-0520">NAD</keyword>
<dbReference type="Gene3D" id="1.20.5.100">
    <property type="entry name" value="Cytochrome c1, transmembrane anchor, C-terminal"/>
    <property type="match status" value="1"/>
</dbReference>
<dbReference type="InterPro" id="IPR014026">
    <property type="entry name" value="UDP-Glc/GDP-Man_DH_dimer"/>
</dbReference>
<evidence type="ECO:0000256" key="4">
    <source>
        <dbReference type="ARBA" id="ARBA00015132"/>
    </source>
</evidence>
<evidence type="ECO:0000256" key="8">
    <source>
        <dbReference type="PIRSR" id="PIRSR500134-1"/>
    </source>
</evidence>
<feature type="active site" description="Nucleophile" evidence="8">
    <location>
        <position position="200"/>
    </location>
</feature>
<dbReference type="InterPro" id="IPR028357">
    <property type="entry name" value="UDPglc_DH_bac"/>
</dbReference>
<dbReference type="Gene3D" id="3.40.50.720">
    <property type="entry name" value="NAD(P)-binding Rossmann-like Domain"/>
    <property type="match status" value="3"/>
</dbReference>
<dbReference type="InterPro" id="IPR001732">
    <property type="entry name" value="UDP-Glc/GDP-Man_DH_N"/>
</dbReference>
<evidence type="ECO:0000256" key="1">
    <source>
        <dbReference type="ARBA" id="ARBA00004701"/>
    </source>
</evidence>
<evidence type="ECO:0000313" key="12">
    <source>
        <dbReference type="EMBL" id="CAF4396734.1"/>
    </source>
</evidence>
<dbReference type="EC" id="1.1.1.22" evidence="3"/>
<dbReference type="AlphaFoldDB" id="A0A8S2VF56"/>
<feature type="binding site" evidence="9">
    <location>
        <position position="197"/>
    </location>
    <ligand>
        <name>substrate</name>
    </ligand>
</feature>
<dbReference type="FunFam" id="1.20.5.100:FF:000001">
    <property type="entry name" value="UDP-glucose 6-dehydrogenase"/>
    <property type="match status" value="1"/>
</dbReference>
<dbReference type="InterPro" id="IPR007956">
    <property type="entry name" value="Malonyl_CoA_deC_C"/>
</dbReference>
<accession>A0A8S2VF56</accession>
<dbReference type="SMART" id="SM00984">
    <property type="entry name" value="UDPG_MGDP_dh_C"/>
    <property type="match status" value="1"/>
</dbReference>
<feature type="binding site" evidence="10">
    <location>
        <position position="89"/>
    </location>
    <ligand>
        <name>NAD(+)</name>
        <dbReference type="ChEBI" id="CHEBI:57540"/>
    </ligand>
</feature>
<organism evidence="12 13">
    <name type="scientific">Rotaria magnacalcarata</name>
    <dbReference type="NCBI Taxonomy" id="392030"/>
    <lineage>
        <taxon>Eukaryota</taxon>
        <taxon>Metazoa</taxon>
        <taxon>Spiralia</taxon>
        <taxon>Gnathifera</taxon>
        <taxon>Rotifera</taxon>
        <taxon>Eurotatoria</taxon>
        <taxon>Bdelloidea</taxon>
        <taxon>Philodinida</taxon>
        <taxon>Philodinidae</taxon>
        <taxon>Rotaria</taxon>
    </lineage>
</organism>
<dbReference type="GO" id="GO:0050080">
    <property type="term" value="F:malonyl-CoA decarboxylase activity"/>
    <property type="evidence" value="ECO:0007669"/>
    <property type="project" value="InterPro"/>
</dbReference>
<dbReference type="InterPro" id="IPR038351">
    <property type="entry name" value="MCD_N_sf"/>
</dbReference>
<keyword evidence="5" id="KW-0560">Oxidoreductase</keyword>
<dbReference type="InterPro" id="IPR042303">
    <property type="entry name" value="Malonyl_CoA_deC_C_sf"/>
</dbReference>
<feature type="domain" description="UDP-glucose/GDP-mannose dehydrogenase C-terminal" evidence="11">
    <location>
        <begin position="229"/>
        <end position="329"/>
    </location>
</feature>
<proteinExistence type="inferred from homology"/>
<sequence>KAISEADLIFISVNTPTKSYGFGTGRTADLRYVEEAARQIAHTATNNKIVVEKSTVPVKACESIKTILKTNKRPGVRYQVLSNPEFLAEGSAIHDLLAPDRVLIGGDESIKGSLAIKKLSWIYEHWVPKEKILTTNTWSSELSKLVANAFLTQRISSINRISAVCEATGASVKEVAKAVGLDSRIGNKFLSASIGFGGSCFQKDIYNLIYLAESLKLEPVAQHSISYNESSSIYVCRYLIDEGATLHIYDSKVTSERIFLDLSEQTGTNETELLNHVHIANESYAAAKDSHAIVVCTEWDEFIRLDYELIYSTMQKPSYIFDGRLILDHDQLMSIGFNLHFLLEMIITKTVRPLLEEIFYLGARSSILVFKNVGKLLKQYDESDKQNRIAILKRIAKTYHPQEENFPSQIQKMTSSNFIQTCENIHSYTEPKYAELFRLIGRQPDGVHSLVHLRADILKFLPEIESPAYVERMSESLRDLLATWFTTGLLQVERVTWQSPCEIVQRVSEYEAVHRIRYWADLKRRLGPYR</sequence>
<dbReference type="InterPro" id="IPR017476">
    <property type="entry name" value="UDP-Glc/GDP-Man"/>
</dbReference>
<feature type="binding site" evidence="9">
    <location>
        <begin position="86"/>
        <end position="89"/>
    </location>
    <ligand>
        <name>substrate</name>
    </ligand>
</feature>
<name>A0A8S2VF56_9BILA</name>